<evidence type="ECO:0000256" key="2">
    <source>
        <dbReference type="SAM" id="MobiDB-lite"/>
    </source>
</evidence>
<feature type="region of interest" description="Disordered" evidence="2">
    <location>
        <begin position="1"/>
        <end position="30"/>
    </location>
</feature>
<evidence type="ECO:0000313" key="3">
    <source>
        <dbReference type="EMBL" id="OIN55846.1"/>
    </source>
</evidence>
<proteinExistence type="predicted"/>
<feature type="coiled-coil region" evidence="1">
    <location>
        <begin position="271"/>
        <end position="358"/>
    </location>
</feature>
<feature type="compositionally biased region" description="Low complexity" evidence="2">
    <location>
        <begin position="21"/>
        <end position="30"/>
    </location>
</feature>
<feature type="coiled-coil region" evidence="1">
    <location>
        <begin position="122"/>
        <end position="161"/>
    </location>
</feature>
<accession>A0A1S2VC94</accession>
<protein>
    <recommendedName>
        <fullName evidence="5">DUF1351 domain-containing protein</fullName>
    </recommendedName>
</protein>
<keyword evidence="1" id="KW-0175">Coiled coil</keyword>
<dbReference type="AlphaFoldDB" id="A0A1S2VC94"/>
<gene>
    <name evidence="3" type="ORF">BLX24_27715</name>
</gene>
<dbReference type="RefSeq" id="WP_071506493.1">
    <property type="nucleotide sequence ID" value="NZ_MORL01000033.1"/>
</dbReference>
<dbReference type="Proteomes" id="UP000181790">
    <property type="component" value="Unassembled WGS sequence"/>
</dbReference>
<organism evidence="3 4">
    <name type="scientific">Arsenicibacter rosenii</name>
    <dbReference type="NCBI Taxonomy" id="1750698"/>
    <lineage>
        <taxon>Bacteria</taxon>
        <taxon>Pseudomonadati</taxon>
        <taxon>Bacteroidota</taxon>
        <taxon>Cytophagia</taxon>
        <taxon>Cytophagales</taxon>
        <taxon>Spirosomataceae</taxon>
        <taxon>Arsenicibacter</taxon>
    </lineage>
</organism>
<dbReference type="EMBL" id="MORL01000033">
    <property type="protein sequence ID" value="OIN55846.1"/>
    <property type="molecule type" value="Genomic_DNA"/>
</dbReference>
<comment type="caution">
    <text evidence="3">The sequence shown here is derived from an EMBL/GenBank/DDBJ whole genome shotgun (WGS) entry which is preliminary data.</text>
</comment>
<evidence type="ECO:0000313" key="4">
    <source>
        <dbReference type="Proteomes" id="UP000181790"/>
    </source>
</evidence>
<reference evidence="3 4" key="1">
    <citation type="submission" date="2016-10" db="EMBL/GenBank/DDBJ databases">
        <title>Arsenicibacter rosenii gen. nov., sp. nov., an efficient arsenic-methylating bacterium isolated from an arsenic-contaminated paddy soil.</title>
        <authorList>
            <person name="Huang K."/>
        </authorList>
    </citation>
    <scope>NUCLEOTIDE SEQUENCE [LARGE SCALE GENOMIC DNA]</scope>
    <source>
        <strain evidence="3 4">SM-1</strain>
    </source>
</reference>
<name>A0A1S2VC94_9BACT</name>
<keyword evidence="4" id="KW-1185">Reference proteome</keyword>
<evidence type="ECO:0008006" key="5">
    <source>
        <dbReference type="Google" id="ProtNLM"/>
    </source>
</evidence>
<evidence type="ECO:0000256" key="1">
    <source>
        <dbReference type="SAM" id="Coils"/>
    </source>
</evidence>
<sequence>MNKNEAESIMAEVVSHHEQTPKPAAAKPAGPEIVPVDKLKLPVAEDQIEKWRASYMGLRIVDADDKEGFNIIEEARKVVKRAGSDLDNARKAIIEPHLTFQREVNERVKKIDLMLTPIHDHLKAQSKLYKDLVDERERQQLEALKAKMKNRKARLADLDAHYEPAGETMQQYGVQVCTWEDVRQSDDEQFDTLLVSIQASFDQHQAKLREEAQKKKRAAERVVELTKYDVSLSADSASLMQYGQQVCKQSYLEDAGEQDYQFMLNVVREVYALKQDQLKKEAEAVAEAERLRKENEEMKRQLAEVAREKLKDRITEMANVKSKLSAEIIEAMTDQEYINAFANAQKEYNQQLAEEKAQTAVFFSGAGSGSPAYVGDRDPEKTPEPAVARRGPVAVVNRQVLELPPVEEEEPVPVSRTPADRQKLEKLSMKIIDFSLELPVMETAEGKAALSKIESCLGQLVTWIDQTAATL</sequence>